<comment type="caution">
    <text evidence="1">The sequence shown here is derived from an EMBL/GenBank/DDBJ whole genome shotgun (WGS) entry which is preliminary data.</text>
</comment>
<dbReference type="PANTHER" id="PTHR35850:SF1">
    <property type="entry name" value="TYPE VI SECRETION SYSTEM SHEATH PROTEIN TSSB1"/>
    <property type="match status" value="1"/>
</dbReference>
<dbReference type="Proteomes" id="UP000249688">
    <property type="component" value="Unassembled WGS sequence"/>
</dbReference>
<dbReference type="PANTHER" id="PTHR35850">
    <property type="entry name" value="CYTOPLASMIC PROTEIN-RELATED"/>
    <property type="match status" value="1"/>
</dbReference>
<accession>A0A2W7IT36</accession>
<dbReference type="EMBL" id="QKYU01000001">
    <property type="protein sequence ID" value="PZW51006.1"/>
    <property type="molecule type" value="Genomic_DNA"/>
</dbReference>
<dbReference type="AlphaFoldDB" id="A0A2W7IT36"/>
<protein>
    <submittedName>
        <fullName evidence="1">Type VI secretion system protein ImpB</fullName>
    </submittedName>
</protein>
<reference evidence="1 2" key="1">
    <citation type="submission" date="2018-06" db="EMBL/GenBank/DDBJ databases">
        <title>Genomic Encyclopedia of Archaeal and Bacterial Type Strains, Phase II (KMG-II): from individual species to whole genera.</title>
        <authorList>
            <person name="Goeker M."/>
        </authorList>
    </citation>
    <scope>NUCLEOTIDE SEQUENCE [LARGE SCALE GENOMIC DNA]</scope>
    <source>
        <strain evidence="1 2">DSM 24525</strain>
    </source>
</reference>
<evidence type="ECO:0000313" key="1">
    <source>
        <dbReference type="EMBL" id="PZW51006.1"/>
    </source>
</evidence>
<sequence>MASVHDKLNRVRKPRVHITYDVETEGAAIERELPFIVGVMGDFAGDPAEPLKPLAERKFVQIDRDNFNDVMARIAPGLNLKVNNTLADDGSQMGVNLKFRSMDDFEPAKVAEQVPALKAMLDTRAKLRDLMSKADNSDQLEGLLDEVLQDKDKLKALSEQLGLGKQEG</sequence>
<dbReference type="Pfam" id="PF05591">
    <property type="entry name" value="T6SS_VipA"/>
    <property type="match status" value="1"/>
</dbReference>
<dbReference type="RefSeq" id="WP_111396468.1">
    <property type="nucleotide sequence ID" value="NZ_QKYU01000001.1"/>
</dbReference>
<dbReference type="InterPro" id="IPR008312">
    <property type="entry name" value="T6SS_TssB1"/>
</dbReference>
<gene>
    <name evidence="1" type="ORF">C8P66_101223</name>
</gene>
<keyword evidence="2" id="KW-1185">Reference proteome</keyword>
<organism evidence="1 2">
    <name type="scientific">Humitalea rosea</name>
    <dbReference type="NCBI Taxonomy" id="990373"/>
    <lineage>
        <taxon>Bacteria</taxon>
        <taxon>Pseudomonadati</taxon>
        <taxon>Pseudomonadota</taxon>
        <taxon>Alphaproteobacteria</taxon>
        <taxon>Acetobacterales</taxon>
        <taxon>Roseomonadaceae</taxon>
        <taxon>Humitalea</taxon>
    </lineage>
</organism>
<proteinExistence type="predicted"/>
<dbReference type="PIRSF" id="PIRSF028301">
    <property type="entry name" value="UCP028301"/>
    <property type="match status" value="1"/>
</dbReference>
<dbReference type="NCBIfam" id="TIGR03358">
    <property type="entry name" value="VI_chp_5"/>
    <property type="match status" value="1"/>
</dbReference>
<dbReference type="OrthoDB" id="9789942at2"/>
<name>A0A2W7IT36_9PROT</name>
<evidence type="ECO:0000313" key="2">
    <source>
        <dbReference type="Proteomes" id="UP000249688"/>
    </source>
</evidence>